<dbReference type="PANTHER" id="PTHR48475:SF1">
    <property type="entry name" value="RNASE H TYPE-1 DOMAIN-CONTAINING PROTEIN"/>
    <property type="match status" value="1"/>
</dbReference>
<dbReference type="Gene3D" id="3.30.420.10">
    <property type="entry name" value="Ribonuclease H-like superfamily/Ribonuclease H"/>
    <property type="match status" value="1"/>
</dbReference>
<dbReference type="EMBL" id="QGNW01000105">
    <property type="protein sequence ID" value="RVW96853.1"/>
    <property type="molecule type" value="Genomic_DNA"/>
</dbReference>
<dbReference type="Gene3D" id="3.30.70.270">
    <property type="match status" value="1"/>
</dbReference>
<protein>
    <recommendedName>
        <fullName evidence="2">Reverse transcriptase/retrotransposon-derived protein RNase H-like domain-containing protein</fullName>
    </recommendedName>
</protein>
<name>A0A438IJG3_VITVI</name>
<dbReference type="SUPFAM" id="SSF56672">
    <property type="entry name" value="DNA/RNA polymerases"/>
    <property type="match status" value="1"/>
</dbReference>
<evidence type="ECO:0000259" key="2">
    <source>
        <dbReference type="Pfam" id="PF17919"/>
    </source>
</evidence>
<dbReference type="SUPFAM" id="SSF53098">
    <property type="entry name" value="Ribonuclease H-like"/>
    <property type="match status" value="1"/>
</dbReference>
<dbReference type="GO" id="GO:0003676">
    <property type="term" value="F:nucleic acid binding"/>
    <property type="evidence" value="ECO:0007669"/>
    <property type="project" value="InterPro"/>
</dbReference>
<proteinExistence type="predicted"/>
<dbReference type="InterPro" id="IPR041577">
    <property type="entry name" value="RT_RNaseH_2"/>
</dbReference>
<dbReference type="PANTHER" id="PTHR48475">
    <property type="entry name" value="RIBONUCLEASE H"/>
    <property type="match status" value="1"/>
</dbReference>
<feature type="domain" description="Reverse transcriptase/retrotransposon-derived protein RNase H-like" evidence="2">
    <location>
        <begin position="53"/>
        <end position="114"/>
    </location>
</feature>
<accession>A0A438IJG3</accession>
<dbReference type="InterPro" id="IPR043502">
    <property type="entry name" value="DNA/RNA_pol_sf"/>
</dbReference>
<evidence type="ECO:0000256" key="1">
    <source>
        <dbReference type="SAM" id="MobiDB-lite"/>
    </source>
</evidence>
<dbReference type="InterPro" id="IPR036397">
    <property type="entry name" value="RNaseH_sf"/>
</dbReference>
<dbReference type="Proteomes" id="UP000288805">
    <property type="component" value="Unassembled WGS sequence"/>
</dbReference>
<dbReference type="AlphaFoldDB" id="A0A438IJG3"/>
<dbReference type="InterPro" id="IPR012337">
    <property type="entry name" value="RNaseH-like_sf"/>
</dbReference>
<reference evidence="3 4" key="1">
    <citation type="journal article" date="2018" name="PLoS Genet.">
        <title>Population sequencing reveals clonal diversity and ancestral inbreeding in the grapevine cultivar Chardonnay.</title>
        <authorList>
            <person name="Roach M.J."/>
            <person name="Johnson D.L."/>
            <person name="Bohlmann J."/>
            <person name="van Vuuren H.J."/>
            <person name="Jones S.J."/>
            <person name="Pretorius I.S."/>
            <person name="Schmidt S.A."/>
            <person name="Borneman A.R."/>
        </authorList>
    </citation>
    <scope>NUCLEOTIDE SEQUENCE [LARGE SCALE GENOMIC DNA]</scope>
    <source>
        <strain evidence="4">cv. Chardonnay</strain>
        <tissue evidence="3">Leaf</tissue>
    </source>
</reference>
<evidence type="ECO:0000313" key="3">
    <source>
        <dbReference type="EMBL" id="RVW96853.1"/>
    </source>
</evidence>
<sequence>MHEAKSFKCAFGEQEGITAPHGQTRRTRAFYSPLHDELRPFFLAIRKAGANGWTDSCQNAFEKIKHCLTQPPILSSPIPKEKLYMYLAVSEWAISAVLFRCPSPKEKPIYYVSSIGRRRNQVFKNGANSLSPSKRCPKLRPISKPTGGCADRSTLRNILHKPDLTGRMRSRSRASATIPNREAFGASHPAGIPASNNEAEYEAILSGLDLALALSVSKLRIYSDAQLVLPPSLSKKPFYCLYMCNQPLCRRISTCNTIEANQANAKNGTTLQNISGQALYPEIPNRHTNPGASCPFHPDWGAPVQAILHRTLPSVPRAFRGPVCSHSTYVVSNIEVNLKPMTLCAMGHGHSGTPPSCTCPKEFLLVATDYFSKWVEAEAYASIKTKMSPTSHSGISVRELNIRNSYSTPRYPQSNGQAEAHKQNSDHCLKEKARTSQREMGGGATWRLMGLSNHTRTTNRKYSFHPRHTEWTQ</sequence>
<dbReference type="InterPro" id="IPR043128">
    <property type="entry name" value="Rev_trsase/Diguanyl_cyclase"/>
</dbReference>
<comment type="caution">
    <text evidence="3">The sequence shown here is derived from an EMBL/GenBank/DDBJ whole genome shotgun (WGS) entry which is preliminary data.</text>
</comment>
<organism evidence="3 4">
    <name type="scientific">Vitis vinifera</name>
    <name type="common">Grape</name>
    <dbReference type="NCBI Taxonomy" id="29760"/>
    <lineage>
        <taxon>Eukaryota</taxon>
        <taxon>Viridiplantae</taxon>
        <taxon>Streptophyta</taxon>
        <taxon>Embryophyta</taxon>
        <taxon>Tracheophyta</taxon>
        <taxon>Spermatophyta</taxon>
        <taxon>Magnoliopsida</taxon>
        <taxon>eudicotyledons</taxon>
        <taxon>Gunneridae</taxon>
        <taxon>Pentapetalae</taxon>
        <taxon>rosids</taxon>
        <taxon>Vitales</taxon>
        <taxon>Vitaceae</taxon>
        <taxon>Viteae</taxon>
        <taxon>Vitis</taxon>
    </lineage>
</organism>
<feature type="region of interest" description="Disordered" evidence="1">
    <location>
        <begin position="169"/>
        <end position="189"/>
    </location>
</feature>
<evidence type="ECO:0000313" key="4">
    <source>
        <dbReference type="Proteomes" id="UP000288805"/>
    </source>
</evidence>
<dbReference type="Pfam" id="PF17919">
    <property type="entry name" value="RT_RNaseH_2"/>
    <property type="match status" value="1"/>
</dbReference>
<gene>
    <name evidence="3" type="ORF">CK203_026040</name>
</gene>